<gene>
    <name evidence="2" type="ORF">M9458_016435</name>
</gene>
<dbReference type="Proteomes" id="UP001529510">
    <property type="component" value="Unassembled WGS sequence"/>
</dbReference>
<feature type="non-terminal residue" evidence="2">
    <location>
        <position position="1"/>
    </location>
</feature>
<evidence type="ECO:0000313" key="2">
    <source>
        <dbReference type="EMBL" id="KAL0189336.1"/>
    </source>
</evidence>
<evidence type="ECO:0000256" key="1">
    <source>
        <dbReference type="SAM" id="MobiDB-lite"/>
    </source>
</evidence>
<feature type="compositionally biased region" description="Low complexity" evidence="1">
    <location>
        <begin position="74"/>
        <end position="83"/>
    </location>
</feature>
<evidence type="ECO:0000313" key="3">
    <source>
        <dbReference type="Proteomes" id="UP001529510"/>
    </source>
</evidence>
<feature type="region of interest" description="Disordered" evidence="1">
    <location>
        <begin position="30"/>
        <end position="90"/>
    </location>
</feature>
<proteinExistence type="predicted"/>
<feature type="non-terminal residue" evidence="2">
    <location>
        <position position="90"/>
    </location>
</feature>
<comment type="caution">
    <text evidence="2">The sequence shown here is derived from an EMBL/GenBank/DDBJ whole genome shotgun (WGS) entry which is preliminary data.</text>
</comment>
<sequence>YHCPTDLPKTTGLSWRKAIIRCLEIVYPQSRAQPDPEPSPPSPCCAEPKLEPTTDGEPMPAAINEPSLRRATELETAPEPETLGSSDRVC</sequence>
<keyword evidence="3" id="KW-1185">Reference proteome</keyword>
<dbReference type="EMBL" id="JAMKFB020000007">
    <property type="protein sequence ID" value="KAL0189336.1"/>
    <property type="molecule type" value="Genomic_DNA"/>
</dbReference>
<reference evidence="2 3" key="1">
    <citation type="submission" date="2024-05" db="EMBL/GenBank/DDBJ databases">
        <title>Genome sequencing and assembly of Indian major carp, Cirrhinus mrigala (Hamilton, 1822).</title>
        <authorList>
            <person name="Mohindra V."/>
            <person name="Chowdhury L.M."/>
            <person name="Lal K."/>
            <person name="Jena J.K."/>
        </authorList>
    </citation>
    <scope>NUCLEOTIDE SEQUENCE [LARGE SCALE GENOMIC DNA]</scope>
    <source>
        <strain evidence="2">CM1030</strain>
        <tissue evidence="2">Blood</tissue>
    </source>
</reference>
<organism evidence="2 3">
    <name type="scientific">Cirrhinus mrigala</name>
    <name type="common">Mrigala</name>
    <dbReference type="NCBI Taxonomy" id="683832"/>
    <lineage>
        <taxon>Eukaryota</taxon>
        <taxon>Metazoa</taxon>
        <taxon>Chordata</taxon>
        <taxon>Craniata</taxon>
        <taxon>Vertebrata</taxon>
        <taxon>Euteleostomi</taxon>
        <taxon>Actinopterygii</taxon>
        <taxon>Neopterygii</taxon>
        <taxon>Teleostei</taxon>
        <taxon>Ostariophysi</taxon>
        <taxon>Cypriniformes</taxon>
        <taxon>Cyprinidae</taxon>
        <taxon>Labeoninae</taxon>
        <taxon>Labeonini</taxon>
        <taxon>Cirrhinus</taxon>
    </lineage>
</organism>
<accession>A0ABD0QT23</accession>
<name>A0ABD0QT23_CIRMR</name>
<dbReference type="AlphaFoldDB" id="A0ABD0QT23"/>
<protein>
    <submittedName>
        <fullName evidence="2">Uncharacterized protein</fullName>
    </submittedName>
</protein>